<protein>
    <submittedName>
        <fullName evidence="3">PQQ-dependent sugar dehydrogenase</fullName>
    </submittedName>
</protein>
<dbReference type="OrthoDB" id="9770043at2"/>
<feature type="signal peptide" evidence="1">
    <location>
        <begin position="1"/>
        <end position="19"/>
    </location>
</feature>
<proteinExistence type="predicted"/>
<dbReference type="Gene3D" id="2.120.10.30">
    <property type="entry name" value="TolB, C-terminal domain"/>
    <property type="match status" value="1"/>
</dbReference>
<dbReference type="Pfam" id="PF07995">
    <property type="entry name" value="GSDH"/>
    <property type="match status" value="1"/>
</dbReference>
<name>A0A3M0GQE6_9FLAO</name>
<organism evidence="3 4">
    <name type="scientific">Dokdonia sinensis</name>
    <dbReference type="NCBI Taxonomy" id="2479847"/>
    <lineage>
        <taxon>Bacteria</taxon>
        <taxon>Pseudomonadati</taxon>
        <taxon>Bacteroidota</taxon>
        <taxon>Flavobacteriia</taxon>
        <taxon>Flavobacteriales</taxon>
        <taxon>Flavobacteriaceae</taxon>
        <taxon>Dokdonia</taxon>
    </lineage>
</organism>
<dbReference type="PROSITE" id="PS51257">
    <property type="entry name" value="PROKAR_LIPOPROTEIN"/>
    <property type="match status" value="1"/>
</dbReference>
<dbReference type="InterPro" id="IPR011041">
    <property type="entry name" value="Quinoprot_gluc/sorb_DH_b-prop"/>
</dbReference>
<dbReference type="InterPro" id="IPR011042">
    <property type="entry name" value="6-blade_b-propeller_TolB-like"/>
</dbReference>
<keyword evidence="4" id="KW-1185">Reference proteome</keyword>
<evidence type="ECO:0000313" key="3">
    <source>
        <dbReference type="EMBL" id="RMB63923.1"/>
    </source>
</evidence>
<dbReference type="InterPro" id="IPR012938">
    <property type="entry name" value="Glc/Sorbosone_DH"/>
</dbReference>
<gene>
    <name evidence="3" type="ORF">EAX61_00635</name>
</gene>
<dbReference type="AlphaFoldDB" id="A0A3M0GQE6"/>
<evidence type="ECO:0000313" key="4">
    <source>
        <dbReference type="Proteomes" id="UP000281985"/>
    </source>
</evidence>
<evidence type="ECO:0000259" key="2">
    <source>
        <dbReference type="Pfam" id="PF07995"/>
    </source>
</evidence>
<evidence type="ECO:0000256" key="1">
    <source>
        <dbReference type="SAM" id="SignalP"/>
    </source>
</evidence>
<dbReference type="Proteomes" id="UP000281985">
    <property type="component" value="Unassembled WGS sequence"/>
</dbReference>
<dbReference type="SUPFAM" id="SSF50952">
    <property type="entry name" value="Soluble quinoprotein glucose dehydrogenase"/>
    <property type="match status" value="1"/>
</dbReference>
<reference evidence="3 4" key="1">
    <citation type="submission" date="2018-10" db="EMBL/GenBank/DDBJ databases">
        <title>Dokdonia luteus sp. nov., isolated from sea water.</title>
        <authorList>
            <person name="Zhou L.Y."/>
            <person name="Du Z.J."/>
        </authorList>
    </citation>
    <scope>NUCLEOTIDE SEQUENCE [LARGE SCALE GENOMIC DNA]</scope>
    <source>
        <strain evidence="3 4">SH27</strain>
    </source>
</reference>
<dbReference type="EMBL" id="REFV01000001">
    <property type="protein sequence ID" value="RMB63923.1"/>
    <property type="molecule type" value="Genomic_DNA"/>
</dbReference>
<dbReference type="PANTHER" id="PTHR19328">
    <property type="entry name" value="HEDGEHOG-INTERACTING PROTEIN"/>
    <property type="match status" value="1"/>
</dbReference>
<comment type="caution">
    <text evidence="3">The sequence shown here is derived from an EMBL/GenBank/DDBJ whole genome shotgun (WGS) entry which is preliminary data.</text>
</comment>
<sequence length="371" mass="41183">MKTKFTYLLLLLLGSIACAQEARENDVPLTSNTDYTYEVIVPELTNPWGMDVLPDGSMLITEKSGDIIHFKDGVKNMISGVPEVVDRGQGGLLDIRLHPDYSSNGWLYITYSSPEGKEDGAMTALMRAKLENGALTDKKILYKGSPNTRKGHHFGSRIRFDKDGYLFFSIGDRGERDENPQDITRDGGKIYRLNDDGNVPQDNPFVGALNAKESIYSLGHRNPQGMAVHPETGQIWVHEHGPRGGDEINVPKAGKNYGWPVISYGINYSGTTFTEITEKEGMEQPLYYWVPSIAPSGMAFAHNTGDDHLDGNLLIGSLKFEYLEHVILKDDKVVAREKLLEDVGRVRNVITHNGTVYVGVEGKGILKLVKK</sequence>
<feature type="chain" id="PRO_5018336962" evidence="1">
    <location>
        <begin position="20"/>
        <end position="371"/>
    </location>
</feature>
<dbReference type="PANTHER" id="PTHR19328:SF75">
    <property type="entry name" value="ALDOSE SUGAR DEHYDROGENASE YLII"/>
    <property type="match status" value="1"/>
</dbReference>
<accession>A0A3M0GQE6</accession>
<keyword evidence="1" id="KW-0732">Signal</keyword>
<dbReference type="RefSeq" id="WP_121915719.1">
    <property type="nucleotide sequence ID" value="NZ_REFV01000001.1"/>
</dbReference>
<feature type="domain" description="Glucose/Sorbosone dehydrogenase" evidence="2">
    <location>
        <begin position="44"/>
        <end position="362"/>
    </location>
</feature>